<feature type="transmembrane region" description="Helical" evidence="8">
    <location>
        <begin position="163"/>
        <end position="189"/>
    </location>
</feature>
<evidence type="ECO:0000256" key="2">
    <source>
        <dbReference type="ARBA" id="ARBA00008566"/>
    </source>
</evidence>
<feature type="transmembrane region" description="Helical" evidence="8">
    <location>
        <begin position="291"/>
        <end position="310"/>
    </location>
</feature>
<accession>A0A2G8S2C2</accession>
<evidence type="ECO:0000256" key="8">
    <source>
        <dbReference type="SAM" id="Phobius"/>
    </source>
</evidence>
<dbReference type="Proteomes" id="UP000230002">
    <property type="component" value="Unassembled WGS sequence"/>
</dbReference>
<dbReference type="AlphaFoldDB" id="A0A2G8S2C2"/>
<dbReference type="GO" id="GO:0005886">
    <property type="term" value="C:plasma membrane"/>
    <property type="evidence" value="ECO:0007669"/>
    <property type="project" value="UniProtKB-SubCell"/>
</dbReference>
<dbReference type="PANTHER" id="PTHR31686:SF1">
    <property type="entry name" value="SULFITE EFFLUX PUMP SSU1"/>
    <property type="match status" value="1"/>
</dbReference>
<evidence type="ECO:0000256" key="6">
    <source>
        <dbReference type="ARBA" id="ARBA00022989"/>
    </source>
</evidence>
<keyword evidence="7 8" id="KW-0472">Membrane</keyword>
<proteinExistence type="inferred from homology"/>
<keyword evidence="3" id="KW-0813">Transport</keyword>
<sequence length="480" mass="51719">MDTSSAKLKMRFVECVRHFTPSWFAAITGTGAVGLLWHNFPYAEGSTPILVFTYIFFFLNLFLFLLFNVVTAIRYFMFPRIWLSMIHHPTQSLFLATYPMSVSTLVNVAVGLLYEQGGFGGNGFLYTLWALWWFDVFLSALSAYGIVHLMFTRQKHTLESITAGWILPILPLLTCSGTGAILAAPLLALSPSKSLTTLVVATVSAAMGLTLAFTILTLYLLHLVLHGPPRGPGVVSVYIPLGPLGQGGYSILLLGAGYDAVLPLPGPGGSGSASATATVLQWEGVGQVIRVLALAAALALWAAGTMWLLYGLLATGDVLWHDHVHFKQAFWSLLFPNGVYANLSIQLYRTTDAPFFRVYGAAYGAATLALWLAVFARTCMLVYSGAMFRAPCIDDVDIHAAALERDAKKKHAPCVLSAMEGAEANGEGLDGVGEETDLGLELGLGPGMEEVRIQFLDARRRERRGGGGMASAGSSRLTVV</sequence>
<feature type="transmembrane region" description="Helical" evidence="8">
    <location>
        <begin position="21"/>
        <end position="40"/>
    </location>
</feature>
<dbReference type="OrthoDB" id="1099at2759"/>
<evidence type="ECO:0000256" key="4">
    <source>
        <dbReference type="ARBA" id="ARBA00022475"/>
    </source>
</evidence>
<protein>
    <submittedName>
        <fullName evidence="9">Transporter</fullName>
    </submittedName>
</protein>
<evidence type="ECO:0000256" key="7">
    <source>
        <dbReference type="ARBA" id="ARBA00023136"/>
    </source>
</evidence>
<reference evidence="9 10" key="1">
    <citation type="journal article" date="2015" name="Sci. Rep.">
        <title>Chromosome-level genome map provides insights into diverse defense mechanisms in the medicinal fungus Ganoderma sinense.</title>
        <authorList>
            <person name="Zhu Y."/>
            <person name="Xu J."/>
            <person name="Sun C."/>
            <person name="Zhou S."/>
            <person name="Xu H."/>
            <person name="Nelson D.R."/>
            <person name="Qian J."/>
            <person name="Song J."/>
            <person name="Luo H."/>
            <person name="Xiang L."/>
            <person name="Li Y."/>
            <person name="Xu Z."/>
            <person name="Ji A."/>
            <person name="Wang L."/>
            <person name="Lu S."/>
            <person name="Hayward A."/>
            <person name="Sun W."/>
            <person name="Li X."/>
            <person name="Schwartz D.C."/>
            <person name="Wang Y."/>
            <person name="Chen S."/>
        </authorList>
    </citation>
    <scope>NUCLEOTIDE SEQUENCE [LARGE SCALE GENOMIC DNA]</scope>
    <source>
        <strain evidence="9 10">ZZ0214-1</strain>
    </source>
</reference>
<feature type="transmembrane region" description="Helical" evidence="8">
    <location>
        <begin position="126"/>
        <end position="151"/>
    </location>
</feature>
<keyword evidence="6 8" id="KW-1133">Transmembrane helix</keyword>
<comment type="subcellular location">
    <subcellularLocation>
        <location evidence="1">Cell membrane</location>
        <topology evidence="1">Multi-pass membrane protein</topology>
    </subcellularLocation>
</comment>
<comment type="similarity">
    <text evidence="2">Belongs to the tellurite-resistance/dicarboxylate transporter (TDT) family.</text>
</comment>
<evidence type="ECO:0000313" key="10">
    <source>
        <dbReference type="Proteomes" id="UP000230002"/>
    </source>
</evidence>
<organism evidence="9 10">
    <name type="scientific">Ganoderma sinense ZZ0214-1</name>
    <dbReference type="NCBI Taxonomy" id="1077348"/>
    <lineage>
        <taxon>Eukaryota</taxon>
        <taxon>Fungi</taxon>
        <taxon>Dikarya</taxon>
        <taxon>Basidiomycota</taxon>
        <taxon>Agaricomycotina</taxon>
        <taxon>Agaricomycetes</taxon>
        <taxon>Polyporales</taxon>
        <taxon>Polyporaceae</taxon>
        <taxon>Ganoderma</taxon>
    </lineage>
</organism>
<name>A0A2G8S2C2_9APHY</name>
<feature type="transmembrane region" description="Helical" evidence="8">
    <location>
        <begin position="330"/>
        <end position="348"/>
    </location>
</feature>
<dbReference type="GO" id="GO:0000319">
    <property type="term" value="F:sulfite transmembrane transporter activity"/>
    <property type="evidence" value="ECO:0007669"/>
    <property type="project" value="TreeGrafter"/>
</dbReference>
<dbReference type="Gene3D" id="1.50.10.150">
    <property type="entry name" value="Voltage-dependent anion channel"/>
    <property type="match status" value="1"/>
</dbReference>
<dbReference type="InterPro" id="IPR004695">
    <property type="entry name" value="SLAC1/Mae1/Ssu1/TehA"/>
</dbReference>
<dbReference type="Pfam" id="PF03595">
    <property type="entry name" value="SLAC1"/>
    <property type="match status" value="1"/>
</dbReference>
<evidence type="ECO:0000313" key="9">
    <source>
        <dbReference type="EMBL" id="PIL27915.1"/>
    </source>
</evidence>
<dbReference type="InterPro" id="IPR038665">
    <property type="entry name" value="Voltage-dep_anion_channel_sf"/>
</dbReference>
<keyword evidence="10" id="KW-1185">Reference proteome</keyword>
<dbReference type="InterPro" id="IPR051629">
    <property type="entry name" value="Sulfite_efflux_TDT"/>
</dbReference>
<evidence type="ECO:0000256" key="3">
    <source>
        <dbReference type="ARBA" id="ARBA00022448"/>
    </source>
</evidence>
<evidence type="ECO:0000256" key="5">
    <source>
        <dbReference type="ARBA" id="ARBA00022692"/>
    </source>
</evidence>
<feature type="transmembrane region" description="Helical" evidence="8">
    <location>
        <begin position="93"/>
        <end position="114"/>
    </location>
</feature>
<dbReference type="EMBL" id="AYKW01000032">
    <property type="protein sequence ID" value="PIL27915.1"/>
    <property type="molecule type" value="Genomic_DNA"/>
</dbReference>
<dbReference type="PANTHER" id="PTHR31686">
    <property type="match status" value="1"/>
</dbReference>
<feature type="transmembrane region" description="Helical" evidence="8">
    <location>
        <begin position="360"/>
        <end position="383"/>
    </location>
</feature>
<keyword evidence="4" id="KW-1003">Cell membrane</keyword>
<gene>
    <name evidence="9" type="ORF">GSI_09950</name>
</gene>
<feature type="transmembrane region" description="Helical" evidence="8">
    <location>
        <begin position="52"/>
        <end position="73"/>
    </location>
</feature>
<comment type="caution">
    <text evidence="9">The sequence shown here is derived from an EMBL/GenBank/DDBJ whole genome shotgun (WGS) entry which is preliminary data.</text>
</comment>
<evidence type="ECO:0000256" key="1">
    <source>
        <dbReference type="ARBA" id="ARBA00004651"/>
    </source>
</evidence>
<feature type="transmembrane region" description="Helical" evidence="8">
    <location>
        <begin position="195"/>
        <end position="221"/>
    </location>
</feature>
<keyword evidence="5 8" id="KW-0812">Transmembrane</keyword>